<dbReference type="EMBL" id="SRRZ01000059">
    <property type="protein sequence ID" value="NQE35586.1"/>
    <property type="molecule type" value="Genomic_DNA"/>
</dbReference>
<comment type="caution">
    <text evidence="1">The sequence shown here is derived from an EMBL/GenBank/DDBJ whole genome shotgun (WGS) entry which is preliminary data.</text>
</comment>
<gene>
    <name evidence="1" type="ORF">E5S67_03321</name>
</gene>
<proteinExistence type="predicted"/>
<evidence type="ECO:0000313" key="2">
    <source>
        <dbReference type="Proteomes" id="UP000702425"/>
    </source>
</evidence>
<organism evidence="1 2">
    <name type="scientific">Microcoleus asticus IPMA8</name>
    <dbReference type="NCBI Taxonomy" id="2563858"/>
    <lineage>
        <taxon>Bacteria</taxon>
        <taxon>Bacillati</taxon>
        <taxon>Cyanobacteriota</taxon>
        <taxon>Cyanophyceae</taxon>
        <taxon>Oscillatoriophycideae</taxon>
        <taxon>Oscillatoriales</taxon>
        <taxon>Microcoleaceae</taxon>
        <taxon>Microcoleus</taxon>
        <taxon>Microcoleus asticus</taxon>
    </lineage>
</organism>
<sequence>MKESRKPQQPENLFMQSKINLDLTIDIKCARVPLRRKANDLSHPFFLEFELTTFLLFTQLIQTG</sequence>
<accession>A0ABX2CZ57</accession>
<reference evidence="1 2" key="1">
    <citation type="journal article" date="2020" name="Sci. Rep.">
        <title>A novel cyanobacterial geosmin producer, revising GeoA distribution and dispersion patterns in Bacteria.</title>
        <authorList>
            <person name="Churro C."/>
            <person name="Semedo-Aguiar A.P."/>
            <person name="Silva A.D."/>
            <person name="Pereira-Leal J.B."/>
            <person name="Leite R.B."/>
        </authorList>
    </citation>
    <scope>NUCLEOTIDE SEQUENCE [LARGE SCALE GENOMIC DNA]</scope>
    <source>
        <strain evidence="1 2">IPMA8</strain>
    </source>
</reference>
<name>A0ABX2CZ57_9CYAN</name>
<protein>
    <submittedName>
        <fullName evidence="1">Uncharacterized protein</fullName>
    </submittedName>
</protein>
<evidence type="ECO:0000313" key="1">
    <source>
        <dbReference type="EMBL" id="NQE35586.1"/>
    </source>
</evidence>
<dbReference type="Proteomes" id="UP000702425">
    <property type="component" value="Unassembled WGS sequence"/>
</dbReference>
<keyword evidence="2" id="KW-1185">Reference proteome</keyword>